<dbReference type="Proteomes" id="UP000636956">
    <property type="component" value="Unassembled WGS sequence"/>
</dbReference>
<sequence>MSNAITRRPTLNIPIIVLWVVSVGVGLFGYVFLQGGNAAQADFYNTGGDDYLQYLNLQTQSTIGGMLLTAGIVGVFVALATHARNWAAANIAASQAELDELYARVLDDEEDGDDGFESTGLGVRDDETIVAPTTAAADEDAPETPAETTTAAAEAAEPVEPETAAPDAEEPKDTTDRA</sequence>
<feature type="compositionally biased region" description="Low complexity" evidence="1">
    <location>
        <begin position="143"/>
        <end position="166"/>
    </location>
</feature>
<keyword evidence="2" id="KW-1133">Transmembrane helix</keyword>
<reference evidence="3" key="2">
    <citation type="submission" date="2020-09" db="EMBL/GenBank/DDBJ databases">
        <authorList>
            <person name="Sun Q."/>
            <person name="Zhou Y."/>
        </authorList>
    </citation>
    <scope>NUCLEOTIDE SEQUENCE</scope>
    <source>
        <strain evidence="3">CGMCC 1.8984</strain>
    </source>
</reference>
<dbReference type="AlphaFoldDB" id="A0A917PUA8"/>
<accession>A0A917PUA8</accession>
<evidence type="ECO:0000313" key="3">
    <source>
        <dbReference type="EMBL" id="GGJ92010.1"/>
    </source>
</evidence>
<feature type="transmembrane region" description="Helical" evidence="2">
    <location>
        <begin position="12"/>
        <end position="33"/>
    </location>
</feature>
<reference evidence="3" key="1">
    <citation type="journal article" date="2014" name="Int. J. Syst. Evol. Microbiol.">
        <title>Complete genome sequence of Corynebacterium casei LMG S-19264T (=DSM 44701T), isolated from a smear-ripened cheese.</title>
        <authorList>
            <consortium name="US DOE Joint Genome Institute (JGI-PGF)"/>
            <person name="Walter F."/>
            <person name="Albersmeier A."/>
            <person name="Kalinowski J."/>
            <person name="Ruckert C."/>
        </authorList>
    </citation>
    <scope>NUCLEOTIDE SEQUENCE</scope>
    <source>
        <strain evidence="3">CGMCC 1.8984</strain>
    </source>
</reference>
<evidence type="ECO:0000313" key="4">
    <source>
        <dbReference type="Proteomes" id="UP000636956"/>
    </source>
</evidence>
<feature type="compositionally biased region" description="Basic and acidic residues" evidence="1">
    <location>
        <begin position="169"/>
        <end position="178"/>
    </location>
</feature>
<comment type="caution">
    <text evidence="3">The sequence shown here is derived from an EMBL/GenBank/DDBJ whole genome shotgun (WGS) entry which is preliminary data.</text>
</comment>
<keyword evidence="2" id="KW-0812">Transmembrane</keyword>
<name>A0A917PUA8_9MICO</name>
<keyword evidence="4" id="KW-1185">Reference proteome</keyword>
<keyword evidence="2" id="KW-0472">Membrane</keyword>
<evidence type="ECO:0000256" key="1">
    <source>
        <dbReference type="SAM" id="MobiDB-lite"/>
    </source>
</evidence>
<gene>
    <name evidence="3" type="ORF">GCM10011372_33070</name>
</gene>
<dbReference type="RefSeq" id="WP_188744503.1">
    <property type="nucleotide sequence ID" value="NZ_BAABFW010000034.1"/>
</dbReference>
<feature type="region of interest" description="Disordered" evidence="1">
    <location>
        <begin position="109"/>
        <end position="178"/>
    </location>
</feature>
<organism evidence="3 4">
    <name type="scientific">Agromyces bauzanensis</name>
    <dbReference type="NCBI Taxonomy" id="1308924"/>
    <lineage>
        <taxon>Bacteria</taxon>
        <taxon>Bacillati</taxon>
        <taxon>Actinomycetota</taxon>
        <taxon>Actinomycetes</taxon>
        <taxon>Micrococcales</taxon>
        <taxon>Microbacteriaceae</taxon>
        <taxon>Agromyces</taxon>
    </lineage>
</organism>
<dbReference type="EMBL" id="BMMD01000026">
    <property type="protein sequence ID" value="GGJ92010.1"/>
    <property type="molecule type" value="Genomic_DNA"/>
</dbReference>
<feature type="transmembrane region" description="Helical" evidence="2">
    <location>
        <begin position="62"/>
        <end position="81"/>
    </location>
</feature>
<evidence type="ECO:0000256" key="2">
    <source>
        <dbReference type="SAM" id="Phobius"/>
    </source>
</evidence>
<proteinExistence type="predicted"/>
<protein>
    <submittedName>
        <fullName evidence="3">Uncharacterized protein</fullName>
    </submittedName>
</protein>